<dbReference type="Pfam" id="PF06985">
    <property type="entry name" value="HET"/>
    <property type="match status" value="1"/>
</dbReference>
<proteinExistence type="predicted"/>
<name>A0AA39CDL3_9EURO</name>
<evidence type="ECO:0000259" key="1">
    <source>
        <dbReference type="Pfam" id="PF06985"/>
    </source>
</evidence>
<reference evidence="2" key="1">
    <citation type="submission" date="2022-10" db="EMBL/GenBank/DDBJ databases">
        <title>Culturing micro-colonial fungi from biological soil crusts in the Mojave desert and describing Neophaeococcomyces mojavensis, and introducing the new genera and species Taxawa tesnikishii.</title>
        <authorList>
            <person name="Kurbessoian T."/>
            <person name="Stajich J.E."/>
        </authorList>
    </citation>
    <scope>NUCLEOTIDE SEQUENCE</scope>
    <source>
        <strain evidence="2">TK_41</strain>
    </source>
</reference>
<evidence type="ECO:0000313" key="2">
    <source>
        <dbReference type="EMBL" id="KAJ9604369.1"/>
    </source>
</evidence>
<keyword evidence="3" id="KW-1185">Reference proteome</keyword>
<dbReference type="InterPro" id="IPR052895">
    <property type="entry name" value="HetReg/Transcr_Mod"/>
</dbReference>
<dbReference type="PANTHER" id="PTHR24148">
    <property type="entry name" value="ANKYRIN REPEAT DOMAIN-CONTAINING PROTEIN 39 HOMOLOG-RELATED"/>
    <property type="match status" value="1"/>
</dbReference>
<comment type="caution">
    <text evidence="2">The sequence shown here is derived from an EMBL/GenBank/DDBJ whole genome shotgun (WGS) entry which is preliminary data.</text>
</comment>
<dbReference type="AlphaFoldDB" id="A0AA39CDL3"/>
<accession>A0AA39CDL3</accession>
<gene>
    <name evidence="2" type="ORF">H2200_011203</name>
</gene>
<dbReference type="EMBL" id="JAPDRK010000019">
    <property type="protein sequence ID" value="KAJ9604369.1"/>
    <property type="molecule type" value="Genomic_DNA"/>
</dbReference>
<dbReference type="Proteomes" id="UP001172673">
    <property type="component" value="Unassembled WGS sequence"/>
</dbReference>
<protein>
    <recommendedName>
        <fullName evidence="1">Heterokaryon incompatibility domain-containing protein</fullName>
    </recommendedName>
</protein>
<sequence length="677" mass="77690">MSTDPPSDHDSLSKAIVHFDPSCAADPYQRWWEIMETPSERSRFLRGISIQQANDCMILIEWLRVMHQSGITATAQSKFLSEVDGSIEARNTYHTVMRSLWQFNFAADKLFPRFLHQHQWLRKQALNLSTAYRTALEWHCRTAKDLDQTYGERLNPTLDSLLPWTLTPRVDMTPWLERSHLIHHPYYLWDIKARRTIRVQDLDQPPAYTAISHTWGRFRKHDDSGPCYASVDGIPWKVPENTRFEVRELPDFLLSELEKLEYVWFDLFCIPQEDLSSPLARQEISRQASIFKNSSASIAWFSDINSWEGTRAALQSYCALIIRENSGLGLPPPGSEANFPPVPDIQVELVDDKTLNAYFSSLWTLQELCLCPQMIICDRRFNPLFIAGEDRPLSPFDVQALVTQSHGNHVVSQKHASELQSRFWDTFYNFNEEWNPITILSMGNQRYCEARRAEAVMSVMGATSWYTSAVSAGREPEEQLVMKKYPMAFISEVRARYGSGVFFAGATLKMSAIYAAVYQKQPLASLSSVGSLLPFGDNPVYLSTSDFVKLEDDTSTADWTLDTQGRVHIRKAFIHLGKDNESPQVEMECRALVFKSEAFETRPISSKLKDLQNWVENFKPEHKNYAVSVRSNDHHSEGFLLRELQPGTLIVLGRFILTRQKGTPWPGGRQEVDWLVL</sequence>
<dbReference type="InterPro" id="IPR010730">
    <property type="entry name" value="HET"/>
</dbReference>
<feature type="domain" description="Heterokaryon incompatibility" evidence="1">
    <location>
        <begin position="208"/>
        <end position="312"/>
    </location>
</feature>
<evidence type="ECO:0000313" key="3">
    <source>
        <dbReference type="Proteomes" id="UP001172673"/>
    </source>
</evidence>
<dbReference type="PANTHER" id="PTHR24148:SF64">
    <property type="entry name" value="HETEROKARYON INCOMPATIBILITY DOMAIN-CONTAINING PROTEIN"/>
    <property type="match status" value="1"/>
</dbReference>
<organism evidence="2 3">
    <name type="scientific">Cladophialophora chaetospira</name>
    <dbReference type="NCBI Taxonomy" id="386627"/>
    <lineage>
        <taxon>Eukaryota</taxon>
        <taxon>Fungi</taxon>
        <taxon>Dikarya</taxon>
        <taxon>Ascomycota</taxon>
        <taxon>Pezizomycotina</taxon>
        <taxon>Eurotiomycetes</taxon>
        <taxon>Chaetothyriomycetidae</taxon>
        <taxon>Chaetothyriales</taxon>
        <taxon>Herpotrichiellaceae</taxon>
        <taxon>Cladophialophora</taxon>
    </lineage>
</organism>